<dbReference type="AlphaFoldDB" id="A0A810PXS0"/>
<name>A0A810PXS0_9FIRM</name>
<keyword evidence="3" id="KW-1185">Reference proteome</keyword>
<gene>
    <name evidence="2" type="ORF">MM50RIKEN_01570</name>
</gene>
<evidence type="ECO:0000313" key="2">
    <source>
        <dbReference type="EMBL" id="BCK80394.1"/>
    </source>
</evidence>
<feature type="region of interest" description="Disordered" evidence="1">
    <location>
        <begin position="105"/>
        <end position="128"/>
    </location>
</feature>
<dbReference type="Proteomes" id="UP000681035">
    <property type="component" value="Chromosome"/>
</dbReference>
<protein>
    <submittedName>
        <fullName evidence="2">Uncharacterized protein</fullName>
    </submittedName>
</protein>
<dbReference type="RefSeq" id="WP_213541360.1">
    <property type="nucleotide sequence ID" value="NZ_AP023418.1"/>
</dbReference>
<evidence type="ECO:0000256" key="1">
    <source>
        <dbReference type="SAM" id="MobiDB-lite"/>
    </source>
</evidence>
<accession>A0A810PXS0</accession>
<evidence type="ECO:0000313" key="3">
    <source>
        <dbReference type="Proteomes" id="UP000681035"/>
    </source>
</evidence>
<dbReference type="KEGG" id="vcop:MM50RIKEN_01570"/>
<dbReference type="EMBL" id="AP023418">
    <property type="protein sequence ID" value="BCK80394.1"/>
    <property type="molecule type" value="Genomic_DNA"/>
</dbReference>
<proteinExistence type="predicted"/>
<reference evidence="2" key="1">
    <citation type="submission" date="2020-09" db="EMBL/GenBank/DDBJ databases">
        <title>New species isolated from human feces.</title>
        <authorList>
            <person name="Kitahara M."/>
            <person name="Shigeno Y."/>
            <person name="Shime M."/>
            <person name="Matsumoto Y."/>
            <person name="Nakamura S."/>
            <person name="Motooka D."/>
            <person name="Fukuoka S."/>
            <person name="Nishikawa H."/>
            <person name="Benno Y."/>
        </authorList>
    </citation>
    <scope>NUCLEOTIDE SEQUENCE</scope>
    <source>
        <strain evidence="2">MM50</strain>
    </source>
</reference>
<sequence length="144" mass="15765">MDNLTRIVKTEISRQYKSVRQFAFAVNIPLSTINSALHNGIGGSSFDTVVQICQTLGIKAISSDASFYLTEDTQQLLDQYAQLDDYGRHTIASVMKVEYDRCSTQGARSTSGSDYELRPSVNVSSDLGGSSVEPLQVLSDHHSL</sequence>
<organism evidence="2 3">
    <name type="scientific">Vescimonas coprocola</name>
    <dbReference type="NCBI Taxonomy" id="2714355"/>
    <lineage>
        <taxon>Bacteria</taxon>
        <taxon>Bacillati</taxon>
        <taxon>Bacillota</taxon>
        <taxon>Clostridia</taxon>
        <taxon>Eubacteriales</taxon>
        <taxon>Oscillospiraceae</taxon>
        <taxon>Vescimonas</taxon>
    </lineage>
</organism>